<name>A0A371FVQ8_MUCPR</name>
<evidence type="ECO:0000256" key="2">
    <source>
        <dbReference type="ARBA" id="ARBA00022842"/>
    </source>
</evidence>
<dbReference type="STRING" id="157652.A0A371FVQ8"/>
<protein>
    <submittedName>
        <fullName evidence="5">Isoprene synthase, chloroplastic</fullName>
    </submittedName>
</protein>
<dbReference type="InterPro" id="IPR050148">
    <property type="entry name" value="Terpene_synthase-like"/>
</dbReference>
<evidence type="ECO:0000313" key="6">
    <source>
        <dbReference type="Proteomes" id="UP000257109"/>
    </source>
</evidence>
<dbReference type="GO" id="GO:0016114">
    <property type="term" value="P:terpenoid biosynthetic process"/>
    <property type="evidence" value="ECO:0007669"/>
    <property type="project" value="InterPro"/>
</dbReference>
<sequence length="313" mass="36597">MANDRFSLPYCLSTIQISCTKQVTQFTQNENRRSANYQTNQWTHELVQSLGNHLVETLQERAKKLEENVQLMINGMDMDSLNLLELVDDINRLGLSNLLHEDINKAIDRIVSIEYLKDQTEKSLHETALLFRILTQHGFHVSQGANMFKSFKDEEKEFKAEISNGVHGMLSVYEASYLTFEGESLCEANTSSRTHLINLMKEGMKAKVTEQVRHALEGLPCHQSFHILEAQQYIDTYDKTKSHNLLLLKLATLYFNLVQSSHKKELKETSRWWRDFNLTSKLNFTRDILVETFFWLLRIFSESRFANYHRKTH</sequence>
<dbReference type="SUPFAM" id="SSF48239">
    <property type="entry name" value="Terpenoid cyclases/Protein prenyltransferases"/>
    <property type="match status" value="1"/>
</dbReference>
<gene>
    <name evidence="5" type="primary">ISPS</name>
    <name evidence="5" type="ORF">CR513_37117</name>
</gene>
<dbReference type="Pfam" id="PF01397">
    <property type="entry name" value="Terpene_synth"/>
    <property type="match status" value="1"/>
</dbReference>
<comment type="caution">
    <text evidence="5">The sequence shown here is derived from an EMBL/GenBank/DDBJ whole genome shotgun (WGS) entry which is preliminary data.</text>
</comment>
<feature type="domain" description="Terpene synthase N-terminal" evidence="4">
    <location>
        <begin position="42"/>
        <end position="216"/>
    </location>
</feature>
<organism evidence="5 6">
    <name type="scientific">Mucuna pruriens</name>
    <name type="common">Velvet bean</name>
    <name type="synonym">Dolichos pruriens</name>
    <dbReference type="NCBI Taxonomy" id="157652"/>
    <lineage>
        <taxon>Eukaryota</taxon>
        <taxon>Viridiplantae</taxon>
        <taxon>Streptophyta</taxon>
        <taxon>Embryophyta</taxon>
        <taxon>Tracheophyta</taxon>
        <taxon>Spermatophyta</taxon>
        <taxon>Magnoliopsida</taxon>
        <taxon>eudicotyledons</taxon>
        <taxon>Gunneridae</taxon>
        <taxon>Pentapetalae</taxon>
        <taxon>rosids</taxon>
        <taxon>fabids</taxon>
        <taxon>Fabales</taxon>
        <taxon>Fabaceae</taxon>
        <taxon>Papilionoideae</taxon>
        <taxon>50 kb inversion clade</taxon>
        <taxon>NPAAA clade</taxon>
        <taxon>indigoferoid/millettioid clade</taxon>
        <taxon>Phaseoleae</taxon>
        <taxon>Mucuna</taxon>
    </lineage>
</organism>
<reference evidence="5" key="1">
    <citation type="submission" date="2018-05" db="EMBL/GenBank/DDBJ databases">
        <title>Draft genome of Mucuna pruriens seed.</title>
        <authorList>
            <person name="Nnadi N.E."/>
            <person name="Vos R."/>
            <person name="Hasami M.H."/>
            <person name="Devisetty U.K."/>
            <person name="Aguiy J.C."/>
        </authorList>
    </citation>
    <scope>NUCLEOTIDE SEQUENCE [LARGE SCALE GENOMIC DNA]</scope>
    <source>
        <strain evidence="5">JCA_2017</strain>
    </source>
</reference>
<dbReference type="PANTHER" id="PTHR31225:SF98">
    <property type="entry name" value="TERPENE SYNTHASE 9-RELATED"/>
    <property type="match status" value="1"/>
</dbReference>
<dbReference type="InterPro" id="IPR001906">
    <property type="entry name" value="Terpene_synth_N"/>
</dbReference>
<keyword evidence="6" id="KW-1185">Reference proteome</keyword>
<dbReference type="InterPro" id="IPR008949">
    <property type="entry name" value="Isoprenoid_synthase_dom_sf"/>
</dbReference>
<proteinExistence type="predicted"/>
<dbReference type="AlphaFoldDB" id="A0A371FVQ8"/>
<dbReference type="Gene3D" id="1.10.600.10">
    <property type="entry name" value="Farnesyl Diphosphate Synthase"/>
    <property type="match status" value="1"/>
</dbReference>
<evidence type="ECO:0000259" key="4">
    <source>
        <dbReference type="Pfam" id="PF01397"/>
    </source>
</evidence>
<dbReference type="EMBL" id="QJKJ01007725">
    <property type="protein sequence ID" value="RDX82133.1"/>
    <property type="molecule type" value="Genomic_DNA"/>
</dbReference>
<feature type="non-terminal residue" evidence="5">
    <location>
        <position position="1"/>
    </location>
</feature>
<keyword evidence="3" id="KW-0456">Lyase</keyword>
<dbReference type="PANTHER" id="PTHR31225">
    <property type="entry name" value="OS04G0344100 PROTEIN-RELATED"/>
    <property type="match status" value="1"/>
</dbReference>
<dbReference type="SUPFAM" id="SSF48576">
    <property type="entry name" value="Terpenoid synthases"/>
    <property type="match status" value="1"/>
</dbReference>
<keyword evidence="2" id="KW-0460">Magnesium</keyword>
<evidence type="ECO:0000256" key="1">
    <source>
        <dbReference type="ARBA" id="ARBA00001946"/>
    </source>
</evidence>
<dbReference type="Proteomes" id="UP000257109">
    <property type="component" value="Unassembled WGS sequence"/>
</dbReference>
<evidence type="ECO:0000313" key="5">
    <source>
        <dbReference type="EMBL" id="RDX82133.1"/>
    </source>
</evidence>
<comment type="cofactor">
    <cofactor evidence="1">
        <name>Mg(2+)</name>
        <dbReference type="ChEBI" id="CHEBI:18420"/>
    </cofactor>
</comment>
<dbReference type="InterPro" id="IPR008930">
    <property type="entry name" value="Terpenoid_cyclase/PrenylTrfase"/>
</dbReference>
<dbReference type="OrthoDB" id="1936865at2759"/>
<accession>A0A371FVQ8</accession>
<dbReference type="InterPro" id="IPR036965">
    <property type="entry name" value="Terpene_synth_N_sf"/>
</dbReference>
<evidence type="ECO:0000256" key="3">
    <source>
        <dbReference type="ARBA" id="ARBA00023239"/>
    </source>
</evidence>
<dbReference type="Gene3D" id="1.50.10.130">
    <property type="entry name" value="Terpene synthase, N-terminal domain"/>
    <property type="match status" value="1"/>
</dbReference>
<dbReference type="GO" id="GO:0010333">
    <property type="term" value="F:terpene synthase activity"/>
    <property type="evidence" value="ECO:0007669"/>
    <property type="project" value="InterPro"/>
</dbReference>